<dbReference type="InterPro" id="IPR007555">
    <property type="entry name" value="DUF499"/>
</dbReference>
<sequence>MTAFTEIAIPHRDILEGRFTLDAYASDLWEVVKGTAPEEYRDRETFFDRTYETEGLKQIVQSAENRLKGGIADPVVQLQTPFGGGKTHTLIYLYHKAKEWNANVFVFSGDKISAEESTIWEEMERQLSGKVELFKGRVPPGGERIKKFLTQYEPLLILMDEVHAYLVGAQGIKVEESNLASQSLLFIQILTNTVKSMNKTALFLSLPASSPYDDLSAQNLLNKLKNIAGRTERVVAPVNDEEVTDIIRRRLFSRVDETKAKKIIKEFTDFAERENILPQGVEKAHYRDRFLKSYPFQPEIIDVLYKRWGSFSTFQRTRGVLRLLALVVHSLISLKRPYIRLADFNLKNEEIRRELIKHIGQEYDSIIAQDITSETSGARKVDRAVGESYRAYYFGTAVATTIFMYSFSGAGQRGATVAEIKLSASEPSVSSSIIVETIEKLKENLFYLADEGLFFKNRPNLNKVLIDKMESIGDDKIESLEKELLKGELKGNFDNYLWPQNSRDIPDTPAIKLVILRRENGMKEIYDNYGDRPRIYKNTLIFLASEPSERVRFENELKKFLAWKNIERDSSLSITDEQRKEIKERLKQAEDNIRTLLRNLYRKIYVPSKEGFKEIDLGICTYGKDRSIDREVYERLKTEGELVGSLAPKVLLDRYLQGQNYVGTKKIFEAFLKVPGEIRIPSDEVLKTAIKSGVREGLFGLGNLEGDKVRCVYFKEDCGVNFTDDEVLIKSELCEERGPGDSYGDIKIDKKTVIKDEPLLPQPPSPTPTPVQMDLFSAMKLEVRIPPGKFSNFIGTMRLIDSKFKNVAVKISIEAFDGNISKSDYEAKIKEAFRQSGIIIEKEELE</sequence>
<accession>A0A9W6GGH8</accession>
<comment type="caution">
    <text evidence="2">The sequence shown here is derived from an EMBL/GenBank/DDBJ whole genome shotgun (WGS) entry which is preliminary data.</text>
</comment>
<keyword evidence="1" id="KW-0175">Coiled coil</keyword>
<dbReference type="Pfam" id="PF04465">
    <property type="entry name" value="DUF499"/>
    <property type="match status" value="1"/>
</dbReference>
<evidence type="ECO:0000256" key="1">
    <source>
        <dbReference type="SAM" id="Coils"/>
    </source>
</evidence>
<dbReference type="InterPro" id="IPR027417">
    <property type="entry name" value="P-loop_NTPase"/>
</dbReference>
<organism evidence="2 3">
    <name type="scientific">Thermodesulfovibrio yellowstonii</name>
    <dbReference type="NCBI Taxonomy" id="28262"/>
    <lineage>
        <taxon>Bacteria</taxon>
        <taxon>Pseudomonadati</taxon>
        <taxon>Nitrospirota</taxon>
        <taxon>Thermodesulfovibrionia</taxon>
        <taxon>Thermodesulfovibrionales</taxon>
        <taxon>Thermodesulfovibrionaceae</taxon>
        <taxon>Thermodesulfovibrio</taxon>
    </lineage>
</organism>
<evidence type="ECO:0000313" key="3">
    <source>
        <dbReference type="Proteomes" id="UP001144297"/>
    </source>
</evidence>
<protein>
    <submittedName>
        <fullName evidence="2">Uncharacterized protein</fullName>
    </submittedName>
</protein>
<keyword evidence="3" id="KW-1185">Reference proteome</keyword>
<name>A0A9W6GGH8_9BACT</name>
<feature type="coiled-coil region" evidence="1">
    <location>
        <begin position="572"/>
        <end position="599"/>
    </location>
</feature>
<evidence type="ECO:0000313" key="2">
    <source>
        <dbReference type="EMBL" id="GLI53725.1"/>
    </source>
</evidence>
<dbReference type="AlphaFoldDB" id="A0A9W6GGH8"/>
<dbReference type="EMBL" id="BSDX01000001">
    <property type="protein sequence ID" value="GLI53725.1"/>
    <property type="molecule type" value="Genomic_DNA"/>
</dbReference>
<dbReference type="SUPFAM" id="SSF52540">
    <property type="entry name" value="P-loop containing nucleoside triphosphate hydrolases"/>
    <property type="match status" value="1"/>
</dbReference>
<proteinExistence type="predicted"/>
<reference evidence="2" key="1">
    <citation type="submission" date="2022-12" db="EMBL/GenBank/DDBJ databases">
        <title>Reference genome sequencing for broad-spectrum identification of bacterial and archaeal isolates by mass spectrometry.</title>
        <authorList>
            <person name="Sekiguchi Y."/>
            <person name="Tourlousse D.M."/>
        </authorList>
    </citation>
    <scope>NUCLEOTIDE SEQUENCE</scope>
    <source>
        <strain evidence="2">TSL-P1</strain>
    </source>
</reference>
<dbReference type="Proteomes" id="UP001144297">
    <property type="component" value="Unassembled WGS sequence"/>
</dbReference>
<gene>
    <name evidence="2" type="ORF">TISLANDTSLP1_14180</name>
</gene>